<evidence type="ECO:0000313" key="7">
    <source>
        <dbReference type="Proteomes" id="UP000177943"/>
    </source>
</evidence>
<gene>
    <name evidence="6" type="ORF">A3D56_00510</name>
</gene>
<reference evidence="6 7" key="1">
    <citation type="journal article" date="2016" name="Nat. Commun.">
        <title>Thousands of microbial genomes shed light on interconnected biogeochemical processes in an aquifer system.</title>
        <authorList>
            <person name="Anantharaman K."/>
            <person name="Brown C.T."/>
            <person name="Hug L.A."/>
            <person name="Sharon I."/>
            <person name="Castelle C.J."/>
            <person name="Probst A.J."/>
            <person name="Thomas B.C."/>
            <person name="Singh A."/>
            <person name="Wilkins M.J."/>
            <person name="Karaoz U."/>
            <person name="Brodie E.L."/>
            <person name="Williams K.H."/>
            <person name="Hubbard S.S."/>
            <person name="Banfield J.F."/>
        </authorList>
    </citation>
    <scope>NUCLEOTIDE SEQUENCE [LARGE SCALE GENOMIC DNA]</scope>
</reference>
<evidence type="ECO:0000256" key="2">
    <source>
        <dbReference type="ARBA" id="ARBA00006171"/>
    </source>
</evidence>
<comment type="cofactor">
    <cofactor evidence="1">
        <name>Mg(2+)</name>
        <dbReference type="ChEBI" id="CHEBI:18420"/>
    </cofactor>
</comment>
<proteinExistence type="inferred from homology"/>
<dbReference type="NCBIfam" id="TIGR01509">
    <property type="entry name" value="HAD-SF-IA-v3"/>
    <property type="match status" value="1"/>
</dbReference>
<dbReference type="Proteomes" id="UP000177943">
    <property type="component" value="Unassembled WGS sequence"/>
</dbReference>
<dbReference type="InterPro" id="IPR023198">
    <property type="entry name" value="PGP-like_dom2"/>
</dbReference>
<name>A0A1G2MUY1_9BACT</name>
<evidence type="ECO:0000256" key="3">
    <source>
        <dbReference type="ARBA" id="ARBA00022723"/>
    </source>
</evidence>
<dbReference type="EMBL" id="MHRP01000007">
    <property type="protein sequence ID" value="OHA27663.1"/>
    <property type="molecule type" value="Genomic_DNA"/>
</dbReference>
<evidence type="ECO:0000256" key="4">
    <source>
        <dbReference type="ARBA" id="ARBA00022842"/>
    </source>
</evidence>
<protein>
    <recommendedName>
        <fullName evidence="8">HAD family hydrolase</fullName>
    </recommendedName>
</protein>
<dbReference type="InterPro" id="IPR051600">
    <property type="entry name" value="Beta-PGM-like"/>
</dbReference>
<dbReference type="InterPro" id="IPR006439">
    <property type="entry name" value="HAD-SF_hydro_IA"/>
</dbReference>
<comment type="caution">
    <text evidence="6">The sequence shown here is derived from an EMBL/GenBank/DDBJ whole genome shotgun (WGS) entry which is preliminary data.</text>
</comment>
<keyword evidence="5" id="KW-0119">Carbohydrate metabolism</keyword>
<dbReference type="PANTHER" id="PTHR46193">
    <property type="entry name" value="6-PHOSPHOGLUCONATE PHOSPHATASE"/>
    <property type="match status" value="1"/>
</dbReference>
<dbReference type="InterPro" id="IPR036412">
    <property type="entry name" value="HAD-like_sf"/>
</dbReference>
<evidence type="ECO:0000256" key="1">
    <source>
        <dbReference type="ARBA" id="ARBA00001946"/>
    </source>
</evidence>
<dbReference type="Gene3D" id="3.40.50.1000">
    <property type="entry name" value="HAD superfamily/HAD-like"/>
    <property type="match status" value="1"/>
</dbReference>
<comment type="similarity">
    <text evidence="2">Belongs to the HAD-like hydrolase superfamily. CbbY/CbbZ/Gph/YieH family.</text>
</comment>
<evidence type="ECO:0008006" key="8">
    <source>
        <dbReference type="Google" id="ProtNLM"/>
    </source>
</evidence>
<dbReference type="SUPFAM" id="SSF56784">
    <property type="entry name" value="HAD-like"/>
    <property type="match status" value="1"/>
</dbReference>
<organism evidence="6 7">
    <name type="scientific">Candidatus Taylorbacteria bacterium RIFCSPHIGHO2_02_FULL_45_35</name>
    <dbReference type="NCBI Taxonomy" id="1802311"/>
    <lineage>
        <taxon>Bacteria</taxon>
        <taxon>Candidatus Tayloriibacteriota</taxon>
    </lineage>
</organism>
<evidence type="ECO:0000256" key="5">
    <source>
        <dbReference type="ARBA" id="ARBA00023277"/>
    </source>
</evidence>
<dbReference type="GO" id="GO:0046872">
    <property type="term" value="F:metal ion binding"/>
    <property type="evidence" value="ECO:0007669"/>
    <property type="project" value="UniProtKB-KW"/>
</dbReference>
<dbReference type="AlphaFoldDB" id="A0A1G2MUY1"/>
<dbReference type="InterPro" id="IPR041492">
    <property type="entry name" value="HAD_2"/>
</dbReference>
<evidence type="ECO:0000313" key="6">
    <source>
        <dbReference type="EMBL" id="OHA27663.1"/>
    </source>
</evidence>
<dbReference type="Pfam" id="PF13419">
    <property type="entry name" value="HAD_2"/>
    <property type="match status" value="1"/>
</dbReference>
<dbReference type="GO" id="GO:0003824">
    <property type="term" value="F:catalytic activity"/>
    <property type="evidence" value="ECO:0007669"/>
    <property type="project" value="UniProtKB-ARBA"/>
</dbReference>
<keyword evidence="4" id="KW-0460">Magnesium</keyword>
<keyword evidence="3" id="KW-0479">Metal-binding</keyword>
<dbReference type="PANTHER" id="PTHR46193:SF18">
    <property type="entry name" value="HEXITOL PHOSPHATASE B"/>
    <property type="match status" value="1"/>
</dbReference>
<sequence>MKTAIIFDNDGTIVDTEPLHLKARQNICAEFGITLTKENYIKHWMSRPTLVGIQHTLPSMGPDKQEALVKTVLDEYHRLREEGLELIPGFRDLLKSLAARHFSFAVATVQPRKSVEHGLGMVLSEEEMSLFKAIVSGEDVRRNKPAPDVWLVAAAKLGLEPKVCVAVEDSEIGVTSAKAAGMFCIARASEWSPASVLYEAGADLICRDYKTLAEFLGQ</sequence>
<dbReference type="InterPro" id="IPR023214">
    <property type="entry name" value="HAD_sf"/>
</dbReference>
<dbReference type="SFLD" id="SFLDG01135">
    <property type="entry name" value="C1.5.6:_HAD__Beta-PGM__Phospha"/>
    <property type="match status" value="1"/>
</dbReference>
<dbReference type="SFLD" id="SFLDS00003">
    <property type="entry name" value="Haloacid_Dehalogenase"/>
    <property type="match status" value="1"/>
</dbReference>
<dbReference type="SFLD" id="SFLDG01129">
    <property type="entry name" value="C1.5:_HAD__Beta-PGM__Phosphata"/>
    <property type="match status" value="1"/>
</dbReference>
<dbReference type="Gene3D" id="1.10.150.240">
    <property type="entry name" value="Putative phosphatase, domain 2"/>
    <property type="match status" value="1"/>
</dbReference>
<accession>A0A1G2MUY1</accession>